<accession>A0A2M3Z5Z1</accession>
<dbReference type="SMART" id="SM00369">
    <property type="entry name" value="LRR_TYP"/>
    <property type="match status" value="4"/>
</dbReference>
<dbReference type="PANTHER" id="PTHR24366:SF96">
    <property type="entry name" value="LEUCINE RICH REPEAT CONTAINING 53"/>
    <property type="match status" value="1"/>
</dbReference>
<name>A0A2M3Z5Z1_9DIPT</name>
<keyword evidence="1" id="KW-0433">Leucine-rich repeat</keyword>
<dbReference type="AlphaFoldDB" id="A0A2M3Z5Z1"/>
<evidence type="ECO:0000256" key="2">
    <source>
        <dbReference type="ARBA" id="ARBA00022737"/>
    </source>
</evidence>
<feature type="signal peptide" evidence="4">
    <location>
        <begin position="1"/>
        <end position="24"/>
    </location>
</feature>
<feature type="coiled-coil region" evidence="3">
    <location>
        <begin position="466"/>
        <end position="507"/>
    </location>
</feature>
<evidence type="ECO:0000256" key="1">
    <source>
        <dbReference type="ARBA" id="ARBA00022614"/>
    </source>
</evidence>
<protein>
    <submittedName>
        <fullName evidence="5">Putative membrane glycoprotein lig-1</fullName>
    </submittedName>
</protein>
<dbReference type="PANTHER" id="PTHR24366">
    <property type="entry name" value="IG(IMMUNOGLOBULIN) AND LRR(LEUCINE RICH REPEAT) DOMAINS"/>
    <property type="match status" value="1"/>
</dbReference>
<evidence type="ECO:0000256" key="3">
    <source>
        <dbReference type="SAM" id="Coils"/>
    </source>
</evidence>
<feature type="chain" id="PRO_5014766296" evidence="4">
    <location>
        <begin position="25"/>
        <end position="522"/>
    </location>
</feature>
<organism evidence="5">
    <name type="scientific">Anopheles braziliensis</name>
    <dbReference type="NCBI Taxonomy" id="58242"/>
    <lineage>
        <taxon>Eukaryota</taxon>
        <taxon>Metazoa</taxon>
        <taxon>Ecdysozoa</taxon>
        <taxon>Arthropoda</taxon>
        <taxon>Hexapoda</taxon>
        <taxon>Insecta</taxon>
        <taxon>Pterygota</taxon>
        <taxon>Neoptera</taxon>
        <taxon>Endopterygota</taxon>
        <taxon>Diptera</taxon>
        <taxon>Nematocera</taxon>
        <taxon>Culicoidea</taxon>
        <taxon>Culicidae</taxon>
        <taxon>Anophelinae</taxon>
        <taxon>Anopheles</taxon>
    </lineage>
</organism>
<evidence type="ECO:0000256" key="4">
    <source>
        <dbReference type="SAM" id="SignalP"/>
    </source>
</evidence>
<dbReference type="SUPFAM" id="SSF52058">
    <property type="entry name" value="L domain-like"/>
    <property type="match status" value="1"/>
</dbReference>
<dbReference type="EMBL" id="GGFM01003191">
    <property type="protein sequence ID" value="MBW23942.1"/>
    <property type="molecule type" value="Transcribed_RNA"/>
</dbReference>
<reference evidence="5" key="1">
    <citation type="submission" date="2018-01" db="EMBL/GenBank/DDBJ databases">
        <title>An insight into the sialome of Amazonian anophelines.</title>
        <authorList>
            <person name="Ribeiro J.M."/>
            <person name="Scarpassa V."/>
            <person name="Calvo E."/>
        </authorList>
    </citation>
    <scope>NUCLEOTIDE SEQUENCE</scope>
    <source>
        <tissue evidence="5">Salivary glands</tissue>
    </source>
</reference>
<dbReference type="Gene3D" id="3.80.10.10">
    <property type="entry name" value="Ribonuclease Inhibitor"/>
    <property type="match status" value="1"/>
</dbReference>
<proteinExistence type="predicted"/>
<dbReference type="InterPro" id="IPR003591">
    <property type="entry name" value="Leu-rich_rpt_typical-subtyp"/>
</dbReference>
<keyword evidence="2" id="KW-0677">Repeat</keyword>
<keyword evidence="4" id="KW-0732">Signal</keyword>
<evidence type="ECO:0000313" key="5">
    <source>
        <dbReference type="EMBL" id="MBW23942.1"/>
    </source>
</evidence>
<sequence>MRIILPSSDVHVWFLIVLVGSASTLHYDCLPSKILEAKETPSCLLNGVTLPTTEHLQNVTFNSNHAAVTMEHGQLPHFSAELARKLPKVEDLTLVSMGVRKLFISRSLKHLSAYNNSIETLDFDDGPGAKPGGEYELTSLVLNGGLLKTVPPLGGRFNRLKLLSLDNNLLEQVKLDDFLGLTQLQSLSLASNRLIKVEFGASPNHPGFALLKLMHLSLAGNQLLTLNTTGWELGSLASLDLSDNNLYLLAGGLDSLTALKELRYAQNDWNCEWLSKVQLHLASEAISVVDREPEGRCAESAMKELQGICCYEHAELDYSTDVFGTRWEQLAGLQRQYELLQYTHDMQTVKESEAIVDEDRVFRSRLDRANLVQDGHDQSLKRLQSNVAGEVERMDRLSVGITRSLAELRRSLNDLYQLSIQPEPSLDAIRLQTAAGSVKRIKAAIEKLRRGIREYAGSTEMRENHIRRLSERMAAVNGKILQFELENKQLEQHVADLEATVKMAYDLIDRDPSKPLGSRGAA</sequence>
<dbReference type="InterPro" id="IPR032675">
    <property type="entry name" value="LRR_dom_sf"/>
</dbReference>
<keyword evidence="3" id="KW-0175">Coiled coil</keyword>